<dbReference type="InterPro" id="IPR010916">
    <property type="entry name" value="TonB_box_CS"/>
</dbReference>
<dbReference type="PROSITE" id="PS00430">
    <property type="entry name" value="TONB_DEPENDENT_REC_1"/>
    <property type="match status" value="1"/>
</dbReference>
<organism evidence="2 3">
    <name type="scientific">Bombardia bombarda</name>
    <dbReference type="NCBI Taxonomy" id="252184"/>
    <lineage>
        <taxon>Eukaryota</taxon>
        <taxon>Fungi</taxon>
        <taxon>Dikarya</taxon>
        <taxon>Ascomycota</taxon>
        <taxon>Pezizomycotina</taxon>
        <taxon>Sordariomycetes</taxon>
        <taxon>Sordariomycetidae</taxon>
        <taxon>Sordariales</taxon>
        <taxon>Lasiosphaeriaceae</taxon>
        <taxon>Bombardia</taxon>
    </lineage>
</organism>
<keyword evidence="3" id="KW-1185">Reference proteome</keyword>
<evidence type="ECO:0000313" key="2">
    <source>
        <dbReference type="EMBL" id="KAK0629353.1"/>
    </source>
</evidence>
<evidence type="ECO:0000313" key="3">
    <source>
        <dbReference type="Proteomes" id="UP001174934"/>
    </source>
</evidence>
<dbReference type="EMBL" id="JAULSR010000002">
    <property type="protein sequence ID" value="KAK0629353.1"/>
    <property type="molecule type" value="Genomic_DNA"/>
</dbReference>
<sequence length="171" mass="17518">MYLFKSLAVALLASSGVTAQVTLDPSTIKTGRTSVTIPVFGTKTETVTVTASATTTKTEKLPASTSIFTVIKTTTSITTVKQVSTVTSIATYISVSTKPCGPSVVCPTITSTATACATCLVPQCTTTEQLTRPCGCSAALPTQVVSFPCNKPDSCGLIGCKTVYAIKTAAC</sequence>
<proteinExistence type="predicted"/>
<keyword evidence="1" id="KW-0732">Signal</keyword>
<comment type="caution">
    <text evidence="2">The sequence shown here is derived from an EMBL/GenBank/DDBJ whole genome shotgun (WGS) entry which is preliminary data.</text>
</comment>
<feature type="chain" id="PRO_5041376306" evidence="1">
    <location>
        <begin position="20"/>
        <end position="171"/>
    </location>
</feature>
<reference evidence="2" key="1">
    <citation type="submission" date="2023-06" db="EMBL/GenBank/DDBJ databases">
        <title>Genome-scale phylogeny and comparative genomics of the fungal order Sordariales.</title>
        <authorList>
            <consortium name="Lawrence Berkeley National Laboratory"/>
            <person name="Hensen N."/>
            <person name="Bonometti L."/>
            <person name="Westerberg I."/>
            <person name="Brannstrom I.O."/>
            <person name="Guillou S."/>
            <person name="Cros-Aarteil S."/>
            <person name="Calhoun S."/>
            <person name="Haridas S."/>
            <person name="Kuo A."/>
            <person name="Mondo S."/>
            <person name="Pangilinan J."/>
            <person name="Riley R."/>
            <person name="LaButti K."/>
            <person name="Andreopoulos B."/>
            <person name="Lipzen A."/>
            <person name="Chen C."/>
            <person name="Yanf M."/>
            <person name="Daum C."/>
            <person name="Ng V."/>
            <person name="Clum A."/>
            <person name="Steindorff A."/>
            <person name="Ohm R."/>
            <person name="Martin F."/>
            <person name="Silar P."/>
            <person name="Natvig D."/>
            <person name="Lalanne C."/>
            <person name="Gautier V."/>
            <person name="Ament-velasquez S.L."/>
            <person name="Kruys A."/>
            <person name="Hutchinson M.I."/>
            <person name="Powell A.J."/>
            <person name="Barry K."/>
            <person name="Miller A.N."/>
            <person name="Grigoriev I.V."/>
            <person name="Debuchy R."/>
            <person name="Gladieux P."/>
            <person name="Thoren M.H."/>
            <person name="Johannesson H."/>
        </authorList>
    </citation>
    <scope>NUCLEOTIDE SEQUENCE</scope>
    <source>
        <strain evidence="2">SMH3391-2</strain>
    </source>
</reference>
<gene>
    <name evidence="2" type="ORF">B0T17DRAFT_606640</name>
</gene>
<evidence type="ECO:0000256" key="1">
    <source>
        <dbReference type="SAM" id="SignalP"/>
    </source>
</evidence>
<dbReference type="Proteomes" id="UP001174934">
    <property type="component" value="Unassembled WGS sequence"/>
</dbReference>
<feature type="signal peptide" evidence="1">
    <location>
        <begin position="1"/>
        <end position="19"/>
    </location>
</feature>
<dbReference type="AlphaFoldDB" id="A0AA39X8M7"/>
<accession>A0AA39X8M7</accession>
<protein>
    <submittedName>
        <fullName evidence="2">Uncharacterized protein</fullName>
    </submittedName>
</protein>
<name>A0AA39X8M7_9PEZI</name>